<dbReference type="RefSeq" id="WP_011766376.1">
    <property type="nucleotide sequence ID" value="NC_008702.1"/>
</dbReference>
<dbReference type="InterPro" id="IPR000160">
    <property type="entry name" value="GGDEF_dom"/>
</dbReference>
<dbReference type="Gene3D" id="3.30.70.270">
    <property type="match status" value="1"/>
</dbReference>
<dbReference type="EC" id="2.7.7.65" evidence="1"/>
<dbReference type="GO" id="GO:0043709">
    <property type="term" value="P:cell adhesion involved in single-species biofilm formation"/>
    <property type="evidence" value="ECO:0007669"/>
    <property type="project" value="TreeGrafter"/>
</dbReference>
<dbReference type="PROSITE" id="PS50887">
    <property type="entry name" value="GGDEF"/>
    <property type="match status" value="1"/>
</dbReference>
<keyword evidence="4" id="KW-0472">Membrane</keyword>
<dbReference type="FunFam" id="3.30.70.270:FF:000001">
    <property type="entry name" value="Diguanylate cyclase domain protein"/>
    <property type="match status" value="1"/>
</dbReference>
<dbReference type="GO" id="GO:0052621">
    <property type="term" value="F:diguanylate cyclase activity"/>
    <property type="evidence" value="ECO:0007669"/>
    <property type="project" value="UniProtKB-EC"/>
</dbReference>
<dbReference type="InterPro" id="IPR043128">
    <property type="entry name" value="Rev_trsase/Diguanyl_cyclase"/>
</dbReference>
<reference evidence="7" key="1">
    <citation type="journal article" date="2006" name="Nat. Biotechnol.">
        <title>Complete genome of the mutualistic, N2-fixing grass endophyte Azoarcus sp. strain BH72.</title>
        <authorList>
            <person name="Krause A."/>
            <person name="Ramakumar A."/>
            <person name="Bartels D."/>
            <person name="Battistoni F."/>
            <person name="Bekel T."/>
            <person name="Boch J."/>
            <person name="Boehm M."/>
            <person name="Friedrich F."/>
            <person name="Hurek T."/>
            <person name="Krause L."/>
            <person name="Linke B."/>
            <person name="McHardy A.C."/>
            <person name="Sarkar A."/>
            <person name="Schneiker S."/>
            <person name="Syed A.A."/>
            <person name="Thauer R."/>
            <person name="Vorhoelter F.-J."/>
            <person name="Weidner S."/>
            <person name="Puehler A."/>
            <person name="Reinhold-Hurek B."/>
            <person name="Kaiser O."/>
            <person name="Goesmann A."/>
        </authorList>
    </citation>
    <scope>NUCLEOTIDE SEQUENCE [LARGE SCALE GENOMIC DNA]</scope>
    <source>
        <strain evidence="7">BH72</strain>
    </source>
</reference>
<keyword evidence="4" id="KW-0812">Transmembrane</keyword>
<dbReference type="AlphaFoldDB" id="A1K8W1"/>
<protein>
    <recommendedName>
        <fullName evidence="1">diguanylate cyclase</fullName>
        <ecNumber evidence="1">2.7.7.65</ecNumber>
    </recommendedName>
</protein>
<dbReference type="PANTHER" id="PTHR45138:SF9">
    <property type="entry name" value="DIGUANYLATE CYCLASE DGCM-RELATED"/>
    <property type="match status" value="1"/>
</dbReference>
<sequence length="569" mass="61368">MNVLPRSLQNQLAALFGALALLVGLPTYFYIDHIHAQQLVRDRGQALHELAGAVAMVVAENLNERKREIDLLAQRPSFRRGPLDGADLRTGIEALKNSYPHYSWIGLADTQGVVRAASGDMLVGQSVAQRPWFGGGLLGSFLGDVHEAVLLTKLLQVPPGEGPVRFIDFAAPVYDEQGVLRGVVAAHAHWRWAADVVAAVMPRNAAEKQIEVFLVNRDGKIIFPERDLPVDAVPAAVSTHTTYSFDNWGSDSSFLSARVNVRELVDGQPLGWSVVVRQPRERAMADLRALQELVVCVALGAAAAFLALAWWSAGRMSRPLEQLAGLAKRIQQGEEHLALEVRGTSAEVVKLVGAMRGMASTLVSRKHSLELSNLALEQKVAERTAELQRLNAELVQLARRDALTGLPNRLAANEQLTEEFLRMKRSLVPYAVLMADIDLFKRINDGHGHAVGDAVLRHVAGVIRSSLRITDFVARVGGEEFLVLLPNTDIEAAAVVAEKIRVAVEGAAAPEVGQVTLSIGVGRAVSAHPSPDDAVRLADDGLYEAKRLGRNRISVVGVALAGVADAGEA</sequence>
<name>A1K8W1_AZOSB</name>
<dbReference type="NCBIfam" id="TIGR00254">
    <property type="entry name" value="GGDEF"/>
    <property type="match status" value="1"/>
</dbReference>
<feature type="transmembrane region" description="Helical" evidence="4">
    <location>
        <begin position="12"/>
        <end position="31"/>
    </location>
</feature>
<dbReference type="EMBL" id="AM406670">
    <property type="protein sequence ID" value="CAL95266.1"/>
    <property type="molecule type" value="Genomic_DNA"/>
</dbReference>
<dbReference type="Pfam" id="PF00990">
    <property type="entry name" value="GGDEF"/>
    <property type="match status" value="1"/>
</dbReference>
<dbReference type="InterPro" id="IPR050469">
    <property type="entry name" value="Diguanylate_Cyclase"/>
</dbReference>
<comment type="catalytic activity">
    <reaction evidence="2">
        <text>2 GTP = 3',3'-c-di-GMP + 2 diphosphate</text>
        <dbReference type="Rhea" id="RHEA:24898"/>
        <dbReference type="ChEBI" id="CHEBI:33019"/>
        <dbReference type="ChEBI" id="CHEBI:37565"/>
        <dbReference type="ChEBI" id="CHEBI:58805"/>
        <dbReference type="EC" id="2.7.7.65"/>
    </reaction>
</comment>
<dbReference type="Gene3D" id="3.30.450.20">
    <property type="entry name" value="PAS domain"/>
    <property type="match status" value="1"/>
</dbReference>
<accession>A1K8W1</accession>
<organism evidence="7 8">
    <name type="scientific">Azoarcus sp. (strain BH72)</name>
    <dbReference type="NCBI Taxonomy" id="418699"/>
    <lineage>
        <taxon>Bacteria</taxon>
        <taxon>Pseudomonadati</taxon>
        <taxon>Pseudomonadota</taxon>
        <taxon>Betaproteobacteria</taxon>
        <taxon>Rhodocyclales</taxon>
        <taxon>Zoogloeaceae</taxon>
        <taxon>Azoarcus</taxon>
    </lineage>
</organism>
<feature type="domain" description="GGDEF" evidence="6">
    <location>
        <begin position="428"/>
        <end position="558"/>
    </location>
</feature>
<evidence type="ECO:0000256" key="2">
    <source>
        <dbReference type="ARBA" id="ARBA00034247"/>
    </source>
</evidence>
<feature type="coiled-coil region" evidence="3">
    <location>
        <begin position="373"/>
        <end position="400"/>
    </location>
</feature>
<dbReference type="eggNOG" id="COG3706">
    <property type="taxonomic scope" value="Bacteria"/>
</dbReference>
<dbReference type="Proteomes" id="UP000002588">
    <property type="component" value="Chromosome"/>
</dbReference>
<evidence type="ECO:0000313" key="7">
    <source>
        <dbReference type="EMBL" id="CAL95266.1"/>
    </source>
</evidence>
<dbReference type="CDD" id="cd01949">
    <property type="entry name" value="GGDEF"/>
    <property type="match status" value="1"/>
</dbReference>
<evidence type="ECO:0000256" key="1">
    <source>
        <dbReference type="ARBA" id="ARBA00012528"/>
    </source>
</evidence>
<dbReference type="Pfam" id="PF00672">
    <property type="entry name" value="HAMP"/>
    <property type="match status" value="1"/>
</dbReference>
<dbReference type="Gene3D" id="6.10.340.10">
    <property type="match status" value="1"/>
</dbReference>
<proteinExistence type="predicted"/>
<evidence type="ECO:0000256" key="3">
    <source>
        <dbReference type="SAM" id="Coils"/>
    </source>
</evidence>
<gene>
    <name evidence="7" type="ordered locus">azo2649</name>
</gene>
<dbReference type="PANTHER" id="PTHR45138">
    <property type="entry name" value="REGULATORY COMPONENTS OF SENSORY TRANSDUCTION SYSTEM"/>
    <property type="match status" value="1"/>
</dbReference>
<dbReference type="InterPro" id="IPR003660">
    <property type="entry name" value="HAMP_dom"/>
</dbReference>
<evidence type="ECO:0000313" key="8">
    <source>
        <dbReference type="Proteomes" id="UP000002588"/>
    </source>
</evidence>
<dbReference type="InterPro" id="IPR029787">
    <property type="entry name" value="Nucleotide_cyclase"/>
</dbReference>
<feature type="domain" description="HAMP" evidence="5">
    <location>
        <begin position="314"/>
        <end position="367"/>
    </location>
</feature>
<dbReference type="HOGENOM" id="CLU_000445_134_0_4"/>
<keyword evidence="8" id="KW-1185">Reference proteome</keyword>
<dbReference type="GO" id="GO:1902201">
    <property type="term" value="P:negative regulation of bacterial-type flagellum-dependent cell motility"/>
    <property type="evidence" value="ECO:0007669"/>
    <property type="project" value="TreeGrafter"/>
</dbReference>
<dbReference type="GO" id="GO:0005886">
    <property type="term" value="C:plasma membrane"/>
    <property type="evidence" value="ECO:0007669"/>
    <property type="project" value="TreeGrafter"/>
</dbReference>
<evidence type="ECO:0000259" key="6">
    <source>
        <dbReference type="PROSITE" id="PS50887"/>
    </source>
</evidence>
<evidence type="ECO:0000259" key="5">
    <source>
        <dbReference type="PROSITE" id="PS50885"/>
    </source>
</evidence>
<dbReference type="GO" id="GO:0007165">
    <property type="term" value="P:signal transduction"/>
    <property type="evidence" value="ECO:0007669"/>
    <property type="project" value="InterPro"/>
</dbReference>
<evidence type="ECO:0000256" key="4">
    <source>
        <dbReference type="SAM" id="Phobius"/>
    </source>
</evidence>
<dbReference type="PROSITE" id="PS50885">
    <property type="entry name" value="HAMP"/>
    <property type="match status" value="1"/>
</dbReference>
<keyword evidence="4" id="KW-1133">Transmembrane helix</keyword>
<dbReference type="STRING" id="62928.azo2649"/>
<dbReference type="SUPFAM" id="SSF55073">
    <property type="entry name" value="Nucleotide cyclase"/>
    <property type="match status" value="1"/>
</dbReference>
<dbReference type="SMART" id="SM00267">
    <property type="entry name" value="GGDEF"/>
    <property type="match status" value="1"/>
</dbReference>
<dbReference type="KEGG" id="azo:azo2649"/>
<keyword evidence="3" id="KW-0175">Coiled coil</keyword>